<dbReference type="RefSeq" id="XP_009772663.1">
    <property type="nucleotide sequence ID" value="XM_009774361.1"/>
</dbReference>
<dbReference type="Proteomes" id="UP000189701">
    <property type="component" value="Unplaced"/>
</dbReference>
<sequence>MAFLHPDITCETEDLHIERYTRLALLLLFGGVLFPNTSESLVSMRFLHHLQQLDDLPLYSWGATILAYLYRSMCWASMLCQVDICGLGLAVDHTVAATSTTTRARDVLDILVAGQAIGHHLVYQLGQEIQQHADSAALVEYGRRVEDLARRTLFQARDGARLDHEAQYAAPDDYHRGRVVP</sequence>
<evidence type="ECO:0000313" key="3">
    <source>
        <dbReference type="RefSeq" id="XP_009772663.1"/>
    </source>
</evidence>
<organism evidence="2 3">
    <name type="scientific">Nicotiana sylvestris</name>
    <name type="common">Wood tobacco</name>
    <name type="synonym">South American tobacco</name>
    <dbReference type="NCBI Taxonomy" id="4096"/>
    <lineage>
        <taxon>Eukaryota</taxon>
        <taxon>Viridiplantae</taxon>
        <taxon>Streptophyta</taxon>
        <taxon>Embryophyta</taxon>
        <taxon>Tracheophyta</taxon>
        <taxon>Spermatophyta</taxon>
        <taxon>Magnoliopsida</taxon>
        <taxon>eudicotyledons</taxon>
        <taxon>Gunneridae</taxon>
        <taxon>Pentapetalae</taxon>
        <taxon>asterids</taxon>
        <taxon>lamiids</taxon>
        <taxon>Solanales</taxon>
        <taxon>Solanaceae</taxon>
        <taxon>Nicotianoideae</taxon>
        <taxon>Nicotianeae</taxon>
        <taxon>Nicotiana</taxon>
    </lineage>
</organism>
<reference evidence="3" key="2">
    <citation type="submission" date="2025-08" db="UniProtKB">
        <authorList>
            <consortium name="RefSeq"/>
        </authorList>
    </citation>
    <scope>IDENTIFICATION</scope>
    <source>
        <tissue evidence="3">Leaf</tissue>
    </source>
</reference>
<name>A0A1U7W222_NICSY</name>
<dbReference type="AlphaFoldDB" id="A0A1U7W222"/>
<dbReference type="PANTHER" id="PTHR46033:SF8">
    <property type="entry name" value="PROTEIN MAINTENANCE OF MERISTEMS-LIKE"/>
    <property type="match status" value="1"/>
</dbReference>
<evidence type="ECO:0000313" key="2">
    <source>
        <dbReference type="Proteomes" id="UP000189701"/>
    </source>
</evidence>
<proteinExistence type="predicted"/>
<dbReference type="GO" id="GO:0010073">
    <property type="term" value="P:meristem maintenance"/>
    <property type="evidence" value="ECO:0007669"/>
    <property type="project" value="InterPro"/>
</dbReference>
<protein>
    <submittedName>
        <fullName evidence="3">Uncharacterized protein LOC104223010</fullName>
    </submittedName>
</protein>
<keyword evidence="2" id="KW-1185">Reference proteome</keyword>
<dbReference type="InterPro" id="IPR044824">
    <property type="entry name" value="MAIN-like"/>
</dbReference>
<dbReference type="PANTHER" id="PTHR46033">
    <property type="entry name" value="PROTEIN MAIN-LIKE 2"/>
    <property type="match status" value="1"/>
</dbReference>
<reference evidence="2" key="1">
    <citation type="journal article" date="2013" name="Genome Biol.">
        <title>Reference genomes and transcriptomes of Nicotiana sylvestris and Nicotiana tomentosiformis.</title>
        <authorList>
            <person name="Sierro N."/>
            <person name="Battey J.N."/>
            <person name="Ouadi S."/>
            <person name="Bovet L."/>
            <person name="Goepfert S."/>
            <person name="Bakaher N."/>
            <person name="Peitsch M.C."/>
            <person name="Ivanov N.V."/>
        </authorList>
    </citation>
    <scope>NUCLEOTIDE SEQUENCE [LARGE SCALE GENOMIC DNA]</scope>
</reference>
<evidence type="ECO:0000259" key="1">
    <source>
        <dbReference type="Pfam" id="PF10536"/>
    </source>
</evidence>
<gene>
    <name evidence="3" type="primary">LOC104223010</name>
</gene>
<dbReference type="InterPro" id="IPR019557">
    <property type="entry name" value="AminoTfrase-like_pln_mobile"/>
</dbReference>
<feature type="domain" description="Aminotransferase-like plant mobile" evidence="1">
    <location>
        <begin position="17"/>
        <end position="87"/>
    </location>
</feature>
<dbReference type="Pfam" id="PF10536">
    <property type="entry name" value="PMD"/>
    <property type="match status" value="1"/>
</dbReference>
<accession>A0A1U7W222</accession>